<proteinExistence type="predicted"/>
<keyword evidence="1" id="KW-1133">Transmembrane helix</keyword>
<keyword evidence="1" id="KW-0472">Membrane</keyword>
<evidence type="ECO:0000256" key="1">
    <source>
        <dbReference type="SAM" id="Phobius"/>
    </source>
</evidence>
<accession>A0A510JDX7</accession>
<keyword evidence="1" id="KW-0812">Transmembrane</keyword>
<gene>
    <name evidence="2" type="ORF">JCM16774_2248</name>
</gene>
<name>A0A510JDX7_9FUSO</name>
<reference evidence="2 3" key="1">
    <citation type="submission" date="2019-07" db="EMBL/GenBank/DDBJ databases">
        <title>Complete Genome Sequence of Leptotrichia goodfellowii Strain JCM 16774.</title>
        <authorList>
            <person name="Watanabe S."/>
            <person name="Cui L."/>
        </authorList>
    </citation>
    <scope>NUCLEOTIDE SEQUENCE [LARGE SCALE GENOMIC DNA]</scope>
    <source>
        <strain evidence="2 3">JCM16774</strain>
    </source>
</reference>
<dbReference type="RefSeq" id="WP_026738341.1">
    <property type="nucleotide sequence ID" value="NZ_AP019822.1"/>
</dbReference>
<evidence type="ECO:0000313" key="3">
    <source>
        <dbReference type="Proteomes" id="UP000321606"/>
    </source>
</evidence>
<dbReference type="OrthoDB" id="80152at2"/>
<dbReference type="AlphaFoldDB" id="A0A510JDX7"/>
<organism evidence="2 3">
    <name type="scientific">Pseudoleptotrichia goodfellowii</name>
    <dbReference type="NCBI Taxonomy" id="157692"/>
    <lineage>
        <taxon>Bacteria</taxon>
        <taxon>Fusobacteriati</taxon>
        <taxon>Fusobacteriota</taxon>
        <taxon>Fusobacteriia</taxon>
        <taxon>Fusobacteriales</taxon>
        <taxon>Leptotrichiaceae</taxon>
        <taxon>Pseudoleptotrichia</taxon>
    </lineage>
</organism>
<sequence>MIAALFFIFGFLYFKPLYISRNTGFEEAINYNFRLSKGNKIRMFVPIFLIRLLFGIITVVITDKC</sequence>
<dbReference type="Proteomes" id="UP000321606">
    <property type="component" value="Chromosome"/>
</dbReference>
<evidence type="ECO:0000313" key="2">
    <source>
        <dbReference type="EMBL" id="BBM37286.1"/>
    </source>
</evidence>
<dbReference type="EMBL" id="AP019822">
    <property type="protein sequence ID" value="BBM37286.1"/>
    <property type="molecule type" value="Genomic_DNA"/>
</dbReference>
<dbReference type="KEGG" id="lgo:JCM16774_2248"/>
<feature type="transmembrane region" description="Helical" evidence="1">
    <location>
        <begin position="43"/>
        <end position="62"/>
    </location>
</feature>
<protein>
    <submittedName>
        <fullName evidence="2">Uncharacterized protein</fullName>
    </submittedName>
</protein>